<dbReference type="InterPro" id="IPR036047">
    <property type="entry name" value="F-box-like_dom_sf"/>
</dbReference>
<reference evidence="2" key="1">
    <citation type="submission" date="2022-07" db="EMBL/GenBank/DDBJ databases">
        <title>Genome Sequence of Xylaria arbuscula.</title>
        <authorList>
            <person name="Buettner E."/>
        </authorList>
    </citation>
    <scope>NUCLEOTIDE SEQUENCE</scope>
    <source>
        <strain evidence="2">VT107</strain>
    </source>
</reference>
<dbReference type="SUPFAM" id="SSF81383">
    <property type="entry name" value="F-box domain"/>
    <property type="match status" value="1"/>
</dbReference>
<dbReference type="InterPro" id="IPR056021">
    <property type="entry name" value="DUF7600"/>
</dbReference>
<dbReference type="PROSITE" id="PS50181">
    <property type="entry name" value="FBOX"/>
    <property type="match status" value="1"/>
</dbReference>
<sequence>MDDSVCCHPGETCCSASLSGLGQRTPLDYTAPVTTSEGQELDVPLFLMRSTFDPLNNHADPWGFPFHVACWELLKASSPTADIDLQALFDLCRSIPILEAGALHFGHDYGGPNEHHFINTLLWGIPIDTLDHDMYTFNRIISEGYELRQSDPLNANQITALAGHGFSAPPRLSYKTATTHDVFSKFPVELLDLILQELTLVDVLSLKLSSRVMANVTLSDRFWHSRFWHGRHFEFVFEFSQYTKYKGRWKDAFLSIRSKQGQPSLINRKRIWEQATRIHTVLAQIGSCHGTAIRSWFESDAPPDKGAWITASRCLRPFSSAFLGGSRLLYDRYLALPETLSSISISVIELLGLRYISGLRVTNTSGGYLDLGYFQSQKSVTLVTTCIVGFLLAQDTRGIRGIRVLSRNHGPSQWVGQHEKLPRRRLVLPRISEEDEVPIKKIRGGFDSDPEQYRPFEVGLFSDAAGRNLQHVNGIRTLKMQYSAEYDSISALRIDLHEPLRGHTSIYHGARKGDFDNFGTLSEYDFTINSTEGERIIGLDVNYGCRGYLIGIEVHTNFGRAGQLPPGHADDTHSSKRSTTRLWPETGHIVGFYGIVGAGSCKLVNLGIVCGGKATLKQFPPDASGEPLNIENEVVNTQ</sequence>
<evidence type="ECO:0000259" key="1">
    <source>
        <dbReference type="PROSITE" id="PS50181"/>
    </source>
</evidence>
<dbReference type="AlphaFoldDB" id="A0A9W8THK4"/>
<dbReference type="InterPro" id="IPR036404">
    <property type="entry name" value="Jacalin-like_lectin_dom_sf"/>
</dbReference>
<protein>
    <recommendedName>
        <fullName evidence="1">F-box domain-containing protein</fullName>
    </recommendedName>
</protein>
<evidence type="ECO:0000313" key="3">
    <source>
        <dbReference type="Proteomes" id="UP001148614"/>
    </source>
</evidence>
<dbReference type="VEuPathDB" id="FungiDB:F4678DRAFT_324067"/>
<organism evidence="2 3">
    <name type="scientific">Xylaria arbuscula</name>
    <dbReference type="NCBI Taxonomy" id="114810"/>
    <lineage>
        <taxon>Eukaryota</taxon>
        <taxon>Fungi</taxon>
        <taxon>Dikarya</taxon>
        <taxon>Ascomycota</taxon>
        <taxon>Pezizomycotina</taxon>
        <taxon>Sordariomycetes</taxon>
        <taxon>Xylariomycetidae</taxon>
        <taxon>Xylariales</taxon>
        <taxon>Xylariaceae</taxon>
        <taxon>Xylaria</taxon>
    </lineage>
</organism>
<gene>
    <name evidence="2" type="ORF">NPX13_g9336</name>
</gene>
<keyword evidence="3" id="KW-1185">Reference proteome</keyword>
<dbReference type="Pfam" id="PF24539">
    <property type="entry name" value="DUF7600"/>
    <property type="match status" value="1"/>
</dbReference>
<accession>A0A9W8THK4</accession>
<dbReference type="EMBL" id="JANPWZ010002266">
    <property type="protein sequence ID" value="KAJ3560341.1"/>
    <property type="molecule type" value="Genomic_DNA"/>
</dbReference>
<proteinExistence type="predicted"/>
<dbReference type="SUPFAM" id="SSF51101">
    <property type="entry name" value="Mannose-binding lectins"/>
    <property type="match status" value="1"/>
</dbReference>
<evidence type="ECO:0000313" key="2">
    <source>
        <dbReference type="EMBL" id="KAJ3560341.1"/>
    </source>
</evidence>
<dbReference type="Proteomes" id="UP001148614">
    <property type="component" value="Unassembled WGS sequence"/>
</dbReference>
<comment type="caution">
    <text evidence="2">The sequence shown here is derived from an EMBL/GenBank/DDBJ whole genome shotgun (WGS) entry which is preliminary data.</text>
</comment>
<dbReference type="InterPro" id="IPR001810">
    <property type="entry name" value="F-box_dom"/>
</dbReference>
<name>A0A9W8THK4_9PEZI</name>
<feature type="domain" description="F-box" evidence="1">
    <location>
        <begin position="180"/>
        <end position="226"/>
    </location>
</feature>